<dbReference type="HAMAP" id="MF_03048">
    <property type="entry name" value="Urm1"/>
    <property type="match status" value="1"/>
</dbReference>
<comment type="function">
    <text evidence="5">Acts as a sulfur carrier required for 2-thiolation of mcm(5)S(2)U at tRNA wobble positions of cytosolic tRNA(Lys), tRNA(Glu) and tRNA(Gln). Serves as sulfur donor in tRNA 2-thiolation reaction by being thiocarboxylated (-COSH) at its C-terminus by the MOCS3 homolog UBA4. The sulfur is then transferred to tRNA to form 2-thiolation of mcm(5)S(2)U. Prior mcm(5) tRNA modification by the elongator complex is required for 2-thiolation. Also acts as a ubiquitin-like protein (UBL) that is covalently conjugated via an isopeptide bond to lysine residues of target proteins such as AHP1. The thiocarboxylated form serves as substrate for conjugation and oxidative stress specifically induces the formation of UBL-protein conjugates.</text>
</comment>
<dbReference type="Proteomes" id="UP001527925">
    <property type="component" value="Unassembled WGS sequence"/>
</dbReference>
<accession>A0ABR4N9L3</accession>
<dbReference type="Pfam" id="PF09138">
    <property type="entry name" value="Urm1"/>
    <property type="match status" value="1"/>
</dbReference>
<comment type="caution">
    <text evidence="5">Lacks conserved residue(s) required for the propagation of feature annotation.</text>
</comment>
<dbReference type="EMBL" id="JADGIZ020000018">
    <property type="protein sequence ID" value="KAL2916228.1"/>
    <property type="molecule type" value="Genomic_DNA"/>
</dbReference>
<keyword evidence="9" id="KW-1185">Reference proteome</keyword>
<evidence type="ECO:0000256" key="1">
    <source>
        <dbReference type="ARBA" id="ARBA00022490"/>
    </source>
</evidence>
<dbReference type="Gene3D" id="1.25.40.20">
    <property type="entry name" value="Ankyrin repeat-containing domain"/>
    <property type="match status" value="1"/>
</dbReference>
<organism evidence="8 9">
    <name type="scientific">Polyrhizophydium stewartii</name>
    <dbReference type="NCBI Taxonomy" id="2732419"/>
    <lineage>
        <taxon>Eukaryota</taxon>
        <taxon>Fungi</taxon>
        <taxon>Fungi incertae sedis</taxon>
        <taxon>Chytridiomycota</taxon>
        <taxon>Chytridiomycota incertae sedis</taxon>
        <taxon>Chytridiomycetes</taxon>
        <taxon>Rhizophydiales</taxon>
        <taxon>Rhizophydiales incertae sedis</taxon>
        <taxon>Polyrhizophydium</taxon>
    </lineage>
</organism>
<dbReference type="Gene3D" id="3.10.20.30">
    <property type="match status" value="1"/>
</dbReference>
<comment type="caution">
    <text evidence="8">The sequence shown here is derived from an EMBL/GenBank/DDBJ whole genome shotgun (WGS) entry which is preliminary data.</text>
</comment>
<evidence type="ECO:0000256" key="7">
    <source>
        <dbReference type="SAM" id="MobiDB-lite"/>
    </source>
</evidence>
<evidence type="ECO:0000313" key="8">
    <source>
        <dbReference type="EMBL" id="KAL2916228.1"/>
    </source>
</evidence>
<dbReference type="PANTHER" id="PTHR14986">
    <property type="entry name" value="RURM1 PROTEIN"/>
    <property type="match status" value="1"/>
</dbReference>
<keyword evidence="3 5" id="KW-0819">tRNA processing</keyword>
<name>A0ABR4N9L3_9FUNG</name>
<evidence type="ECO:0000256" key="6">
    <source>
        <dbReference type="RuleBase" id="RU361182"/>
    </source>
</evidence>
<comment type="pathway">
    <text evidence="5 6">tRNA modification; 5-methoxycarbonylmethyl-2-thiouridine-tRNA biosynthesis.</text>
</comment>
<sequence length="528" mass="57625">MLKVRLEFSGGAELLFGGSKAVAAELPDPHAAGTTTVRELIAWAKTNLLKERPELFVQGDTVRPGILVLINDVDWELEGELEYRLQIRPSLPNAPTSTCDPSMATPAAAAPPAPAAEALAALRLPDALLPLLPALAALLPLAQAAQARLDESIAGIEAAHARKVAELEARLAASQQHGGEPSTPDVAATQHGEASLVSQVTELQRLVAQLQLQVERLSAVATTPAPVRPVAAPAAEHAAPSAPPARPPICTTDHSHTNHFDRLPTEIKHRILRRTDPVSQVLNGYIDATSWTPEQNVSLWTISNRSIFQKIVKLEIPALKDGLQQAAMRNNWVDLVNFADEDALLRNACVVETLEQLDFYLEDFENESKTVMEQLARAGNVVVAKQYYRRFTQTNSYIPSNLLDQSNAPETAAANGHVEFTMWALENIPRNAAYAFNNAAMYGQLEVARRIFDLYAESRTTDFGEANLTIFADLAATNGHLVVVEWLYSLSARCSPSALFVAIRNKHQRVVDWLVANDRNLARFAPRG</sequence>
<dbReference type="InterPro" id="IPR036770">
    <property type="entry name" value="Ankyrin_rpt-contain_sf"/>
</dbReference>
<dbReference type="SUPFAM" id="SSF140860">
    <property type="entry name" value="Pseudo ankyrin repeat-like"/>
    <property type="match status" value="1"/>
</dbReference>
<dbReference type="SUPFAM" id="SSF54285">
    <property type="entry name" value="MoaD/ThiS"/>
    <property type="match status" value="1"/>
</dbReference>
<dbReference type="InterPro" id="IPR015221">
    <property type="entry name" value="Urm1"/>
</dbReference>
<evidence type="ECO:0000256" key="5">
    <source>
        <dbReference type="HAMAP-Rule" id="MF_03048"/>
    </source>
</evidence>
<dbReference type="InterPro" id="IPR016155">
    <property type="entry name" value="Mopterin_synth/thiamin_S_b"/>
</dbReference>
<comment type="subcellular location">
    <subcellularLocation>
        <location evidence="5 6">Cytoplasm</location>
    </subcellularLocation>
</comment>
<keyword evidence="4 5" id="KW-0833">Ubl conjugation pathway</keyword>
<comment type="PTM">
    <text evidence="5">C-terminal thiocarboxylation occurs in 2 steps, it is first acyl-adenylated (-COAMP) via the hesA/moeB/thiF part of UBA4, then thiocarboxylated (-COSH) via the rhodanese domain of UBA4.</text>
</comment>
<dbReference type="InterPro" id="IPR012675">
    <property type="entry name" value="Beta-grasp_dom_sf"/>
</dbReference>
<proteinExistence type="inferred from homology"/>
<feature type="region of interest" description="Disordered" evidence="7">
    <location>
        <begin position="170"/>
        <end position="190"/>
    </location>
</feature>
<evidence type="ECO:0000256" key="3">
    <source>
        <dbReference type="ARBA" id="ARBA00022694"/>
    </source>
</evidence>
<keyword evidence="1 5" id="KW-0963">Cytoplasm</keyword>
<reference evidence="8 9" key="1">
    <citation type="submission" date="2023-09" db="EMBL/GenBank/DDBJ databases">
        <title>Pangenome analysis of Batrachochytrium dendrobatidis and related Chytrids.</title>
        <authorList>
            <person name="Yacoub M.N."/>
            <person name="Stajich J.E."/>
            <person name="James T.Y."/>
        </authorList>
    </citation>
    <scope>NUCLEOTIDE SEQUENCE [LARGE SCALE GENOMIC DNA]</scope>
    <source>
        <strain evidence="8 9">JEL0888</strain>
    </source>
</reference>
<keyword evidence="2 5" id="KW-1017">Isopeptide bond</keyword>
<evidence type="ECO:0000256" key="2">
    <source>
        <dbReference type="ARBA" id="ARBA00022499"/>
    </source>
</evidence>
<evidence type="ECO:0000313" key="9">
    <source>
        <dbReference type="Proteomes" id="UP001527925"/>
    </source>
</evidence>
<comment type="similarity">
    <text evidence="5 6">Belongs to the URM1 family.</text>
</comment>
<gene>
    <name evidence="8" type="primary">URM1_2</name>
    <name evidence="5" type="synonym">URM1</name>
    <name evidence="8" type="ORF">HK105_204319</name>
</gene>
<evidence type="ECO:0000256" key="4">
    <source>
        <dbReference type="ARBA" id="ARBA00022786"/>
    </source>
</evidence>
<dbReference type="CDD" id="cd01764">
    <property type="entry name" value="Ubl_Urm1"/>
    <property type="match status" value="1"/>
</dbReference>
<protein>
    <recommendedName>
        <fullName evidence="5 6">Ubiquitin-related modifier 1</fullName>
    </recommendedName>
</protein>